<evidence type="ECO:0008006" key="3">
    <source>
        <dbReference type="Google" id="ProtNLM"/>
    </source>
</evidence>
<evidence type="ECO:0000256" key="1">
    <source>
        <dbReference type="SAM" id="Coils"/>
    </source>
</evidence>
<sequence>MSKLIPAAGFAAALLIVASATPAAAGTKDDIRNLQERMARVEQAAAAQSAATVRLSELERQNQFLTGRIEELSFQLDQANQRLNAIGAALSGDAAG</sequence>
<accession>A0A3B0TGM8</accession>
<reference evidence="2" key="1">
    <citation type="submission" date="2018-06" db="EMBL/GenBank/DDBJ databases">
        <authorList>
            <person name="Zhirakovskaya E."/>
        </authorList>
    </citation>
    <scope>NUCLEOTIDE SEQUENCE</scope>
</reference>
<name>A0A3B0TGM8_9ZZZZ</name>
<organism evidence="2">
    <name type="scientific">hydrothermal vent metagenome</name>
    <dbReference type="NCBI Taxonomy" id="652676"/>
    <lineage>
        <taxon>unclassified sequences</taxon>
        <taxon>metagenomes</taxon>
        <taxon>ecological metagenomes</taxon>
    </lineage>
</organism>
<keyword evidence="1" id="KW-0175">Coiled coil</keyword>
<feature type="non-terminal residue" evidence="2">
    <location>
        <position position="96"/>
    </location>
</feature>
<dbReference type="EMBL" id="UOEH01000613">
    <property type="protein sequence ID" value="VAW07834.1"/>
    <property type="molecule type" value="Genomic_DNA"/>
</dbReference>
<evidence type="ECO:0000313" key="2">
    <source>
        <dbReference type="EMBL" id="VAW07834.1"/>
    </source>
</evidence>
<gene>
    <name evidence="2" type="ORF">MNBD_ALPHA05-952</name>
</gene>
<dbReference type="AlphaFoldDB" id="A0A3B0TGM8"/>
<proteinExistence type="predicted"/>
<feature type="coiled-coil region" evidence="1">
    <location>
        <begin position="24"/>
        <end position="82"/>
    </location>
</feature>
<protein>
    <recommendedName>
        <fullName evidence="3">Tol-pal system protein YbgF</fullName>
    </recommendedName>
</protein>